<evidence type="ECO:0000256" key="3">
    <source>
        <dbReference type="ARBA" id="ARBA00022840"/>
    </source>
</evidence>
<accession>A0A015J4G4</accession>
<gene>
    <name evidence="6" type="ORF">RirG_169620</name>
</gene>
<dbReference type="PROSITE" id="PS01036">
    <property type="entry name" value="HSP70_3"/>
    <property type="match status" value="1"/>
</dbReference>
<comment type="similarity">
    <text evidence="1 5">Belongs to the heat shock protein 70 family.</text>
</comment>
<dbReference type="Proteomes" id="UP000022910">
    <property type="component" value="Unassembled WGS sequence"/>
</dbReference>
<dbReference type="InterPro" id="IPR018181">
    <property type="entry name" value="Heat_shock_70_CS"/>
</dbReference>
<dbReference type="FunFam" id="3.90.640.10:FF:000002">
    <property type="entry name" value="Heat shock 70 kDa"/>
    <property type="match status" value="1"/>
</dbReference>
<dbReference type="FunFam" id="2.60.34.10:FF:000012">
    <property type="entry name" value="Heat shock 70 kDa protein"/>
    <property type="match status" value="1"/>
</dbReference>
<sequence length="528" mass="59446">MATVGIDLGNAYSRVGVWINDDVEIIVNKWGNRTTPSYVAFTDTGILIGEPAKNQIYRNPYNTVFDIYRLIGRNYNDSNIQLNLKHWPFRVIEKNEKPYVCIKYKGEEKDFAPEEILSMILVEMKETAETFLSTQVKNIVITVPSCFNHSQRQAVKVAGLIAGLNVIRIVVGSTAASIAYGLNKITTREKCIVLIIDLGGGTCNVSLLGIRNEIYEVMAVSGNNHLGGKDFDNRLVNHFVQEFKSKFKKDLSSNERALCRLREHCERAKCILSTSTHAFIEIAYLFEDIDFYTSLTRTKFEELNQDLFQPIMKLIEKVFQDSEIDKNHVGEVVLVGGSTRIPKIQRMISEFFNYKELNKSINLDEAAVYGATVQAAILSGKFSGKLRDFLLLDATALSLGIETLGGTFMPFVKRNTIIPAKKSEIISTDFDDQPNILIRVYEGERTQTRDNNFLGKFELSGIHPAPKDVPQIEVAFAIDANGILIVSAVDKSTDRSSEITIEGRLSKEEIEHMVTETKKYHAERCKVL</sequence>
<evidence type="ECO:0000256" key="1">
    <source>
        <dbReference type="ARBA" id="ARBA00007381"/>
    </source>
</evidence>
<dbReference type="HOGENOM" id="CLU_005965_0_1_1"/>
<evidence type="ECO:0000313" key="7">
    <source>
        <dbReference type="Proteomes" id="UP000022910"/>
    </source>
</evidence>
<dbReference type="GO" id="GO:0005524">
    <property type="term" value="F:ATP binding"/>
    <property type="evidence" value="ECO:0007669"/>
    <property type="project" value="UniProtKB-KW"/>
</dbReference>
<proteinExistence type="inferred from homology"/>
<evidence type="ECO:0000256" key="4">
    <source>
        <dbReference type="ARBA" id="ARBA00023186"/>
    </source>
</evidence>
<dbReference type="Gene3D" id="3.30.420.40">
    <property type="match status" value="2"/>
</dbReference>
<dbReference type="Pfam" id="PF00012">
    <property type="entry name" value="HSP70"/>
    <property type="match status" value="1"/>
</dbReference>
<name>A0A015J4G4_RHIIW</name>
<keyword evidence="3 5" id="KW-0067">ATP-binding</keyword>
<comment type="caution">
    <text evidence="6">The sequence shown here is derived from an EMBL/GenBank/DDBJ whole genome shotgun (WGS) entry which is preliminary data.</text>
</comment>
<dbReference type="Gene3D" id="2.60.34.10">
    <property type="entry name" value="Substrate Binding Domain Of DNAk, Chain A, domain 1"/>
    <property type="match status" value="1"/>
</dbReference>
<protein>
    <submittedName>
        <fullName evidence="6">Hsp70 family chaperone SSA4</fullName>
    </submittedName>
</protein>
<evidence type="ECO:0000256" key="2">
    <source>
        <dbReference type="ARBA" id="ARBA00022741"/>
    </source>
</evidence>
<keyword evidence="7" id="KW-1185">Reference proteome</keyword>
<dbReference type="Gene3D" id="3.90.640.10">
    <property type="entry name" value="Actin, Chain A, domain 4"/>
    <property type="match status" value="1"/>
</dbReference>
<dbReference type="STRING" id="1432141.A0A015J4G4"/>
<dbReference type="PROSITE" id="PS00329">
    <property type="entry name" value="HSP70_2"/>
    <property type="match status" value="1"/>
</dbReference>
<evidence type="ECO:0000256" key="5">
    <source>
        <dbReference type="RuleBase" id="RU003322"/>
    </source>
</evidence>
<keyword evidence="2 5" id="KW-0547">Nucleotide-binding</keyword>
<reference evidence="6 7" key="1">
    <citation type="submission" date="2014-02" db="EMBL/GenBank/DDBJ databases">
        <title>Single nucleus genome sequencing reveals high similarity among nuclei of an endomycorrhizal fungus.</title>
        <authorList>
            <person name="Lin K."/>
            <person name="Geurts R."/>
            <person name="Zhang Z."/>
            <person name="Limpens E."/>
            <person name="Saunders D.G."/>
            <person name="Mu D."/>
            <person name="Pang E."/>
            <person name="Cao H."/>
            <person name="Cha H."/>
            <person name="Lin T."/>
            <person name="Zhou Q."/>
            <person name="Shang Y."/>
            <person name="Li Y."/>
            <person name="Ivanov S."/>
            <person name="Sharma T."/>
            <person name="Velzen R.V."/>
            <person name="Ruijter N.D."/>
            <person name="Aanen D.K."/>
            <person name="Win J."/>
            <person name="Kamoun S."/>
            <person name="Bisseling T."/>
            <person name="Huang S."/>
        </authorList>
    </citation>
    <scope>NUCLEOTIDE SEQUENCE [LARGE SCALE GENOMIC DNA]</scope>
    <source>
        <strain evidence="7">DAOM197198w</strain>
    </source>
</reference>
<dbReference type="EMBL" id="JEMT01025220">
    <property type="protein sequence ID" value="EXX61605.1"/>
    <property type="molecule type" value="Genomic_DNA"/>
</dbReference>
<dbReference type="GO" id="GO:0140662">
    <property type="term" value="F:ATP-dependent protein folding chaperone"/>
    <property type="evidence" value="ECO:0007669"/>
    <property type="project" value="InterPro"/>
</dbReference>
<dbReference type="AlphaFoldDB" id="A0A015J4G4"/>
<dbReference type="FunFam" id="3.30.30.30:FF:000001">
    <property type="entry name" value="heat shock 70 kDa protein-like"/>
    <property type="match status" value="1"/>
</dbReference>
<organism evidence="6 7">
    <name type="scientific">Rhizophagus irregularis (strain DAOM 197198w)</name>
    <name type="common">Glomus intraradices</name>
    <dbReference type="NCBI Taxonomy" id="1432141"/>
    <lineage>
        <taxon>Eukaryota</taxon>
        <taxon>Fungi</taxon>
        <taxon>Fungi incertae sedis</taxon>
        <taxon>Mucoromycota</taxon>
        <taxon>Glomeromycotina</taxon>
        <taxon>Glomeromycetes</taxon>
        <taxon>Glomerales</taxon>
        <taxon>Glomeraceae</taxon>
        <taxon>Rhizophagus</taxon>
    </lineage>
</organism>
<dbReference type="OrthoDB" id="2401965at2759"/>
<dbReference type="InterPro" id="IPR043129">
    <property type="entry name" value="ATPase_NBD"/>
</dbReference>
<evidence type="ECO:0000313" key="6">
    <source>
        <dbReference type="EMBL" id="EXX61605.1"/>
    </source>
</evidence>
<dbReference type="PRINTS" id="PR00301">
    <property type="entry name" value="HEATSHOCK70"/>
</dbReference>
<dbReference type="Gene3D" id="3.30.30.30">
    <property type="match status" value="1"/>
</dbReference>
<dbReference type="InterPro" id="IPR013126">
    <property type="entry name" value="Hsp_70_fam"/>
</dbReference>
<keyword evidence="4" id="KW-0143">Chaperone</keyword>
<dbReference type="PANTHER" id="PTHR19375">
    <property type="entry name" value="HEAT SHOCK PROTEIN 70KDA"/>
    <property type="match status" value="1"/>
</dbReference>
<dbReference type="SUPFAM" id="SSF53067">
    <property type="entry name" value="Actin-like ATPase domain"/>
    <property type="match status" value="2"/>
</dbReference>
<dbReference type="SUPFAM" id="SSF100920">
    <property type="entry name" value="Heat shock protein 70kD (HSP70), peptide-binding domain"/>
    <property type="match status" value="1"/>
</dbReference>
<dbReference type="InterPro" id="IPR029047">
    <property type="entry name" value="HSP70_peptide-bd_sf"/>
</dbReference>